<organism evidence="5 6">
    <name type="scientific">Paenibacillus catalpae</name>
    <dbReference type="NCBI Taxonomy" id="1045775"/>
    <lineage>
        <taxon>Bacteria</taxon>
        <taxon>Bacillati</taxon>
        <taxon>Bacillota</taxon>
        <taxon>Bacilli</taxon>
        <taxon>Bacillales</taxon>
        <taxon>Paenibacillaceae</taxon>
        <taxon>Paenibacillus</taxon>
    </lineage>
</organism>
<feature type="transmembrane region" description="Helical" evidence="2">
    <location>
        <begin position="94"/>
        <end position="111"/>
    </location>
</feature>
<feature type="region of interest" description="Disordered" evidence="1">
    <location>
        <begin position="141"/>
        <end position="204"/>
    </location>
</feature>
<dbReference type="Pfam" id="PF09922">
    <property type="entry name" value="LiaF-like_C"/>
    <property type="match status" value="1"/>
</dbReference>
<feature type="domain" description="LiaF transmembrane" evidence="4">
    <location>
        <begin position="11"/>
        <end position="117"/>
    </location>
</feature>
<feature type="transmembrane region" description="Helical" evidence="2">
    <location>
        <begin position="39"/>
        <end position="58"/>
    </location>
</feature>
<feature type="compositionally biased region" description="Basic and acidic residues" evidence="1">
    <location>
        <begin position="174"/>
        <end position="190"/>
    </location>
</feature>
<evidence type="ECO:0000259" key="3">
    <source>
        <dbReference type="Pfam" id="PF09922"/>
    </source>
</evidence>
<dbReference type="Proteomes" id="UP000198855">
    <property type="component" value="Unassembled WGS sequence"/>
</dbReference>
<evidence type="ECO:0000256" key="2">
    <source>
        <dbReference type="SAM" id="Phobius"/>
    </source>
</evidence>
<evidence type="ECO:0000313" key="5">
    <source>
        <dbReference type="EMBL" id="SFE17092.1"/>
    </source>
</evidence>
<dbReference type="Pfam" id="PF22570">
    <property type="entry name" value="LiaF-TM"/>
    <property type="match status" value="1"/>
</dbReference>
<dbReference type="EMBL" id="FOMT01000002">
    <property type="protein sequence ID" value="SFE17092.1"/>
    <property type="molecule type" value="Genomic_DNA"/>
</dbReference>
<keyword evidence="2" id="KW-1133">Transmembrane helix</keyword>
<feature type="transmembrane region" description="Helical" evidence="2">
    <location>
        <begin position="65"/>
        <end position="82"/>
    </location>
</feature>
<name>A0A1I1YCQ5_9BACL</name>
<dbReference type="STRING" id="1045775.SAMN05216378_2579"/>
<sequence length="373" mass="42500">MNGSFLNRLLSGLVIIAVGVFFLLKQLGMIDYDISIGEIISNYWPVVLLWIGLHGLLAGRHGHGSGWWAGMMILLGFIFLGHNLEWFSWSFSDIVSYAWPIIIILVGINFLRRPRHRHQEPPQYDDEWKSYNAYTDYKGDIPAAPPLHPDPTKAGEEDANRTDAGNPNPGDAKAFTDHKVGGDPEPDLRRGPYHHGRPHQNFKRELRQQINEQKRHIREHKHQVREHIREQHQRSKHGSFEYWNHDPNAQSRSGFIGDIHIGQDYWELKPLNISHFIGDTIVDLTKAQIPFGETKICISSFIGDVKVYVPNDYEVGVQVISSAFVGDVKILGQKEGGMFKSINIHSPYYEETDKKIKLVVSTFVGDVRVTKVG</sequence>
<evidence type="ECO:0000256" key="1">
    <source>
        <dbReference type="SAM" id="MobiDB-lite"/>
    </source>
</evidence>
<feature type="transmembrane region" description="Helical" evidence="2">
    <location>
        <begin position="9"/>
        <end position="27"/>
    </location>
</feature>
<gene>
    <name evidence="5" type="ORF">SAMN05216378_2579</name>
</gene>
<accession>A0A1I1YCQ5</accession>
<feature type="compositionally biased region" description="Basic and acidic residues" evidence="1">
    <location>
        <begin position="150"/>
        <end position="161"/>
    </location>
</feature>
<dbReference type="InterPro" id="IPR054331">
    <property type="entry name" value="LiaF_TM"/>
</dbReference>
<proteinExistence type="predicted"/>
<dbReference type="NCBIfam" id="NF040535">
    <property type="entry name" value="LiaF_C_term"/>
    <property type="match status" value="1"/>
</dbReference>
<evidence type="ECO:0000313" key="6">
    <source>
        <dbReference type="Proteomes" id="UP000198855"/>
    </source>
</evidence>
<feature type="domain" description="Cell wall-active antibiotics response LiaF-like C-terminal" evidence="3">
    <location>
        <begin position="255"/>
        <end position="369"/>
    </location>
</feature>
<dbReference type="RefSeq" id="WP_245772981.1">
    <property type="nucleotide sequence ID" value="NZ_FOMT01000002.1"/>
</dbReference>
<dbReference type="InterPro" id="IPR047793">
    <property type="entry name" value="LiaF_C"/>
</dbReference>
<keyword evidence="6" id="KW-1185">Reference proteome</keyword>
<reference evidence="6" key="1">
    <citation type="submission" date="2016-10" db="EMBL/GenBank/DDBJ databases">
        <authorList>
            <person name="Varghese N."/>
            <person name="Submissions S."/>
        </authorList>
    </citation>
    <scope>NUCLEOTIDE SEQUENCE [LARGE SCALE GENOMIC DNA]</scope>
    <source>
        <strain evidence="6">CGMCC 1.10784</strain>
    </source>
</reference>
<dbReference type="InterPro" id="IPR024425">
    <property type="entry name" value="LiaF-like_C"/>
</dbReference>
<feature type="compositionally biased region" description="Basic residues" evidence="1">
    <location>
        <begin position="191"/>
        <end position="201"/>
    </location>
</feature>
<protein>
    <submittedName>
        <fullName evidence="5">Lia operon protein LiaF</fullName>
    </submittedName>
</protein>
<keyword evidence="2" id="KW-0812">Transmembrane</keyword>
<dbReference type="AlphaFoldDB" id="A0A1I1YCQ5"/>
<evidence type="ECO:0000259" key="4">
    <source>
        <dbReference type="Pfam" id="PF22570"/>
    </source>
</evidence>
<keyword evidence="2" id="KW-0472">Membrane</keyword>